<dbReference type="AlphaFoldDB" id="A0A9P4UI77"/>
<sequence>METANEAPRALVNGGSESEGSECEEGNKHLQKSTPGWERPSMLVGASGAERWDECFAQSVLVPRDGHSVVNSSAAGSVQYGCSAMACQLHAAGQDPPCAVWRGVKLRMLRWLFLDAGPPWIVSDTRLGGVQTEQTTMPVSILYLFALSIRSHACTGHHISLDARWFLARMYVQ</sequence>
<gene>
    <name evidence="2" type="ORF">P171DRAFT_439018</name>
</gene>
<evidence type="ECO:0000313" key="3">
    <source>
        <dbReference type="Proteomes" id="UP000799764"/>
    </source>
</evidence>
<reference evidence="2" key="1">
    <citation type="journal article" date="2020" name="Stud. Mycol.">
        <title>101 Dothideomycetes genomes: a test case for predicting lifestyles and emergence of pathogens.</title>
        <authorList>
            <person name="Haridas S."/>
            <person name="Albert R."/>
            <person name="Binder M."/>
            <person name="Bloem J."/>
            <person name="Labutti K."/>
            <person name="Salamov A."/>
            <person name="Andreopoulos B."/>
            <person name="Baker S."/>
            <person name="Barry K."/>
            <person name="Bills G."/>
            <person name="Bluhm B."/>
            <person name="Cannon C."/>
            <person name="Castanera R."/>
            <person name="Culley D."/>
            <person name="Daum C."/>
            <person name="Ezra D."/>
            <person name="Gonzalez J."/>
            <person name="Henrissat B."/>
            <person name="Kuo A."/>
            <person name="Liang C."/>
            <person name="Lipzen A."/>
            <person name="Lutzoni F."/>
            <person name="Magnuson J."/>
            <person name="Mondo S."/>
            <person name="Nolan M."/>
            <person name="Ohm R."/>
            <person name="Pangilinan J."/>
            <person name="Park H.-J."/>
            <person name="Ramirez L."/>
            <person name="Alfaro M."/>
            <person name="Sun H."/>
            <person name="Tritt A."/>
            <person name="Yoshinaga Y."/>
            <person name="Zwiers L.-H."/>
            <person name="Turgeon B."/>
            <person name="Goodwin S."/>
            <person name="Spatafora J."/>
            <person name="Crous P."/>
            <person name="Grigoriev I."/>
        </authorList>
    </citation>
    <scope>NUCLEOTIDE SEQUENCE</scope>
    <source>
        <strain evidence="2">CBS 690.94</strain>
    </source>
</reference>
<comment type="caution">
    <text evidence="2">The sequence shown here is derived from an EMBL/GenBank/DDBJ whole genome shotgun (WGS) entry which is preliminary data.</text>
</comment>
<dbReference type="Proteomes" id="UP000799764">
    <property type="component" value="Unassembled WGS sequence"/>
</dbReference>
<name>A0A9P4UI77_9PLEO</name>
<proteinExistence type="predicted"/>
<keyword evidence="3" id="KW-1185">Reference proteome</keyword>
<evidence type="ECO:0000313" key="2">
    <source>
        <dbReference type="EMBL" id="KAF2450353.1"/>
    </source>
</evidence>
<feature type="region of interest" description="Disordered" evidence="1">
    <location>
        <begin position="1"/>
        <end position="42"/>
    </location>
</feature>
<protein>
    <submittedName>
        <fullName evidence="2">Uncharacterized protein</fullName>
    </submittedName>
</protein>
<accession>A0A9P4UI77</accession>
<dbReference type="EMBL" id="MU001493">
    <property type="protein sequence ID" value="KAF2450353.1"/>
    <property type="molecule type" value="Genomic_DNA"/>
</dbReference>
<organism evidence="2 3">
    <name type="scientific">Karstenula rhodostoma CBS 690.94</name>
    <dbReference type="NCBI Taxonomy" id="1392251"/>
    <lineage>
        <taxon>Eukaryota</taxon>
        <taxon>Fungi</taxon>
        <taxon>Dikarya</taxon>
        <taxon>Ascomycota</taxon>
        <taxon>Pezizomycotina</taxon>
        <taxon>Dothideomycetes</taxon>
        <taxon>Pleosporomycetidae</taxon>
        <taxon>Pleosporales</taxon>
        <taxon>Massarineae</taxon>
        <taxon>Didymosphaeriaceae</taxon>
        <taxon>Karstenula</taxon>
    </lineage>
</organism>
<evidence type="ECO:0000256" key="1">
    <source>
        <dbReference type="SAM" id="MobiDB-lite"/>
    </source>
</evidence>